<dbReference type="Pfam" id="PF19762">
    <property type="entry name" value="DUF6249"/>
    <property type="match status" value="1"/>
</dbReference>
<keyword evidence="1" id="KW-0472">Membrane</keyword>
<evidence type="ECO:0000313" key="3">
    <source>
        <dbReference type="EMBL" id="SDN29035.1"/>
    </source>
</evidence>
<keyword evidence="1" id="KW-0812">Transmembrane</keyword>
<feature type="transmembrane region" description="Helical" evidence="1">
    <location>
        <begin position="6"/>
        <end position="26"/>
    </location>
</feature>
<organism evidence="3 4">
    <name type="scientific">Pedobacter steynii</name>
    <dbReference type="NCBI Taxonomy" id="430522"/>
    <lineage>
        <taxon>Bacteria</taxon>
        <taxon>Pseudomonadati</taxon>
        <taxon>Bacteroidota</taxon>
        <taxon>Sphingobacteriia</taxon>
        <taxon>Sphingobacteriales</taxon>
        <taxon>Sphingobacteriaceae</taxon>
        <taxon>Pedobacter</taxon>
    </lineage>
</organism>
<feature type="transmembrane region" description="Helical" evidence="1">
    <location>
        <begin position="59"/>
        <end position="81"/>
    </location>
</feature>
<dbReference type="Proteomes" id="UP000183200">
    <property type="component" value="Unassembled WGS sequence"/>
</dbReference>
<dbReference type="RefSeq" id="WP_074610054.1">
    <property type="nucleotide sequence ID" value="NZ_FNGY01000007.1"/>
</dbReference>
<keyword evidence="4" id="KW-1185">Reference proteome</keyword>
<feature type="domain" description="DUF6249" evidence="2">
    <location>
        <begin position="11"/>
        <end position="106"/>
    </location>
</feature>
<proteinExistence type="predicted"/>
<name>A0A1H0A6F7_9SPHI</name>
<protein>
    <recommendedName>
        <fullName evidence="2">DUF6249 domain-containing protein</fullName>
    </recommendedName>
</protein>
<evidence type="ECO:0000313" key="4">
    <source>
        <dbReference type="Proteomes" id="UP000183200"/>
    </source>
</evidence>
<gene>
    <name evidence="3" type="ORF">SAMN05421820_1077</name>
</gene>
<sequence length="110" mass="12157">MDEVVRDVIVSIGAFAAIFGIIYVYLMTRHRERMAMLDRGVEVSPFNSVKHSNFLTLKYGMLSVGVAIGMIMGSVLSDYGMAKSTSFLSMIFLFGGISLILNHIITRKTS</sequence>
<feature type="transmembrane region" description="Helical" evidence="1">
    <location>
        <begin position="87"/>
        <end position="105"/>
    </location>
</feature>
<reference evidence="4" key="1">
    <citation type="submission" date="2016-10" db="EMBL/GenBank/DDBJ databases">
        <authorList>
            <person name="Varghese N."/>
            <person name="Submissions S."/>
        </authorList>
    </citation>
    <scope>NUCLEOTIDE SEQUENCE [LARGE SCALE GENOMIC DNA]</scope>
    <source>
        <strain evidence="4">DSM 19110</strain>
    </source>
</reference>
<dbReference type="EMBL" id="FNGY01000007">
    <property type="protein sequence ID" value="SDN29035.1"/>
    <property type="molecule type" value="Genomic_DNA"/>
</dbReference>
<accession>A0A1H0A6F7</accession>
<dbReference type="InterPro" id="IPR046216">
    <property type="entry name" value="DUF6249"/>
</dbReference>
<dbReference type="AlphaFoldDB" id="A0A1H0A6F7"/>
<evidence type="ECO:0000256" key="1">
    <source>
        <dbReference type="SAM" id="Phobius"/>
    </source>
</evidence>
<keyword evidence="1" id="KW-1133">Transmembrane helix</keyword>
<evidence type="ECO:0000259" key="2">
    <source>
        <dbReference type="Pfam" id="PF19762"/>
    </source>
</evidence>